<reference evidence="6 7" key="1">
    <citation type="submission" date="2020-04" db="EMBL/GenBank/DDBJ databases">
        <title>MicrobeNet Type strains.</title>
        <authorList>
            <person name="Nicholson A.C."/>
        </authorList>
    </citation>
    <scope>NUCLEOTIDE SEQUENCE [LARGE SCALE GENOMIC DNA]</scope>
    <source>
        <strain evidence="6 7">ATCC 700731</strain>
    </source>
</reference>
<dbReference type="AlphaFoldDB" id="A0A7X6RYN7"/>
<dbReference type="GO" id="GO:0000976">
    <property type="term" value="F:transcription cis-regulatory region binding"/>
    <property type="evidence" value="ECO:0007669"/>
    <property type="project" value="TreeGrafter"/>
</dbReference>
<evidence type="ECO:0000313" key="6">
    <source>
        <dbReference type="EMBL" id="NKZ14768.1"/>
    </source>
</evidence>
<dbReference type="GO" id="GO:0003700">
    <property type="term" value="F:DNA-binding transcription factor activity"/>
    <property type="evidence" value="ECO:0007669"/>
    <property type="project" value="TreeGrafter"/>
</dbReference>
<sequence length="191" mass="21194">MDRTQRRKQEVRERILQAAFDLFLSQGVDATKIEDICERADVANRTFFNHFATRQDMLAALAEQRLLNLQEVLRDRSGEPVPARLIGLFDDIAGTLTRSGDTYRELIGAMFATTGLRLPRGYGLHQTFVELIEDGVARGEVTRKHDPRTLADIIVGALVGGVISWTTEESYSLDAGLHDLAVALVDLLQAG</sequence>
<comment type="caution">
    <text evidence="6">The sequence shown here is derived from an EMBL/GenBank/DDBJ whole genome shotgun (WGS) entry which is preliminary data.</text>
</comment>
<dbReference type="InterPro" id="IPR009057">
    <property type="entry name" value="Homeodomain-like_sf"/>
</dbReference>
<evidence type="ECO:0000256" key="2">
    <source>
        <dbReference type="ARBA" id="ARBA00023125"/>
    </source>
</evidence>
<feature type="domain" description="HTH tetR-type" evidence="5">
    <location>
        <begin position="9"/>
        <end position="69"/>
    </location>
</feature>
<evidence type="ECO:0000256" key="1">
    <source>
        <dbReference type="ARBA" id="ARBA00023015"/>
    </source>
</evidence>
<dbReference type="Proteomes" id="UP000518188">
    <property type="component" value="Unassembled WGS sequence"/>
</dbReference>
<dbReference type="Gene3D" id="1.10.357.10">
    <property type="entry name" value="Tetracycline Repressor, domain 2"/>
    <property type="match status" value="1"/>
</dbReference>
<accession>A0A7X6RYN7</accession>
<keyword evidence="3" id="KW-0804">Transcription</keyword>
<gene>
    <name evidence="6" type="ORF">HGA11_27670</name>
</gene>
<protein>
    <submittedName>
        <fullName evidence="6">TetR/AcrR family transcriptional regulator</fullName>
    </submittedName>
</protein>
<dbReference type="PRINTS" id="PR00455">
    <property type="entry name" value="HTHTETR"/>
</dbReference>
<dbReference type="PANTHER" id="PTHR30055:SF238">
    <property type="entry name" value="MYCOFACTOCIN BIOSYNTHESIS TRANSCRIPTIONAL REGULATOR MFTR-RELATED"/>
    <property type="match status" value="1"/>
</dbReference>
<keyword evidence="2 4" id="KW-0238">DNA-binding</keyword>
<dbReference type="EMBL" id="JAAXPJ010000014">
    <property type="protein sequence ID" value="NKZ14768.1"/>
    <property type="molecule type" value="Genomic_DNA"/>
</dbReference>
<dbReference type="InterPro" id="IPR001647">
    <property type="entry name" value="HTH_TetR"/>
</dbReference>
<dbReference type="RefSeq" id="WP_044515335.1">
    <property type="nucleotide sequence ID" value="NZ_HG322951.1"/>
</dbReference>
<organism evidence="6 7">
    <name type="scientific">Mycolicibacterium septicum DSM 44393</name>
    <dbReference type="NCBI Taxonomy" id="1341646"/>
    <lineage>
        <taxon>Bacteria</taxon>
        <taxon>Bacillati</taxon>
        <taxon>Actinomycetota</taxon>
        <taxon>Actinomycetes</taxon>
        <taxon>Mycobacteriales</taxon>
        <taxon>Mycobacteriaceae</taxon>
        <taxon>Mycolicibacterium</taxon>
    </lineage>
</organism>
<keyword evidence="1" id="KW-0805">Transcription regulation</keyword>
<proteinExistence type="predicted"/>
<name>A0A7X6RYN7_9MYCO</name>
<dbReference type="Pfam" id="PF00440">
    <property type="entry name" value="TetR_N"/>
    <property type="match status" value="1"/>
</dbReference>
<dbReference type="InterPro" id="IPR050109">
    <property type="entry name" value="HTH-type_TetR-like_transc_reg"/>
</dbReference>
<evidence type="ECO:0000256" key="3">
    <source>
        <dbReference type="ARBA" id="ARBA00023163"/>
    </source>
</evidence>
<feature type="DNA-binding region" description="H-T-H motif" evidence="4">
    <location>
        <begin position="32"/>
        <end position="51"/>
    </location>
</feature>
<dbReference type="PANTHER" id="PTHR30055">
    <property type="entry name" value="HTH-TYPE TRANSCRIPTIONAL REGULATOR RUTR"/>
    <property type="match status" value="1"/>
</dbReference>
<dbReference type="SUPFAM" id="SSF48498">
    <property type="entry name" value="Tetracyclin repressor-like, C-terminal domain"/>
    <property type="match status" value="1"/>
</dbReference>
<evidence type="ECO:0000256" key="4">
    <source>
        <dbReference type="PROSITE-ProRule" id="PRU00335"/>
    </source>
</evidence>
<evidence type="ECO:0000259" key="5">
    <source>
        <dbReference type="PROSITE" id="PS50977"/>
    </source>
</evidence>
<dbReference type="InterPro" id="IPR036271">
    <property type="entry name" value="Tet_transcr_reg_TetR-rel_C_sf"/>
</dbReference>
<dbReference type="SUPFAM" id="SSF46689">
    <property type="entry name" value="Homeodomain-like"/>
    <property type="match status" value="1"/>
</dbReference>
<evidence type="ECO:0000313" key="7">
    <source>
        <dbReference type="Proteomes" id="UP000518188"/>
    </source>
</evidence>
<dbReference type="PROSITE" id="PS50977">
    <property type="entry name" value="HTH_TETR_2"/>
    <property type="match status" value="1"/>
</dbReference>